<dbReference type="InterPro" id="IPR016152">
    <property type="entry name" value="PTrfase/Anion_transptr"/>
</dbReference>
<dbReference type="PROSITE" id="PS51094">
    <property type="entry name" value="PTS_EIIA_TYPE_2"/>
    <property type="match status" value="1"/>
</dbReference>
<feature type="domain" description="PTS EIIA type-2" evidence="12">
    <location>
        <begin position="1"/>
        <end position="145"/>
    </location>
</feature>
<protein>
    <recommendedName>
        <fullName evidence="2">Mannitol-specific phosphotransferase enzyme IIA component</fullName>
    </recommendedName>
    <alternativeName>
        <fullName evidence="10">EIIA</fullName>
    </alternativeName>
    <alternativeName>
        <fullName evidence="11">EIII</fullName>
    </alternativeName>
    <alternativeName>
        <fullName evidence="9">PTS system mannitol-specific EIIA component</fullName>
    </alternativeName>
</protein>
<dbReference type="SUPFAM" id="SSF55804">
    <property type="entry name" value="Phoshotransferase/anion transport protein"/>
    <property type="match status" value="1"/>
</dbReference>
<evidence type="ECO:0000256" key="7">
    <source>
        <dbReference type="ARBA" id="ARBA00022683"/>
    </source>
</evidence>
<evidence type="ECO:0000313" key="13">
    <source>
        <dbReference type="EMBL" id="MDQ0202980.1"/>
    </source>
</evidence>
<evidence type="ECO:0000256" key="6">
    <source>
        <dbReference type="ARBA" id="ARBA00022679"/>
    </source>
</evidence>
<evidence type="ECO:0000313" key="14">
    <source>
        <dbReference type="Proteomes" id="UP001239167"/>
    </source>
</evidence>
<dbReference type="Proteomes" id="UP001239167">
    <property type="component" value="Unassembled WGS sequence"/>
</dbReference>
<keyword evidence="8" id="KW-0418">Kinase</keyword>
<comment type="function">
    <text evidence="1">The phosphoenolpyruvate-dependent sugar phosphotransferase system (sugar PTS), a major carbohydrate active transport system, catalyzes the phosphorylation of incoming sugar substrates concomitantly with their translocation across the cell membrane. The enzyme II CmtAB PTS system is involved in D-mannitol transport.</text>
</comment>
<evidence type="ECO:0000256" key="9">
    <source>
        <dbReference type="ARBA" id="ARBA00029908"/>
    </source>
</evidence>
<organism evidence="13 14">
    <name type="scientific">Pectinatus haikarae</name>
    <dbReference type="NCBI Taxonomy" id="349096"/>
    <lineage>
        <taxon>Bacteria</taxon>
        <taxon>Bacillati</taxon>
        <taxon>Bacillota</taxon>
        <taxon>Negativicutes</taxon>
        <taxon>Selenomonadales</taxon>
        <taxon>Selenomonadaceae</taxon>
        <taxon>Pectinatus</taxon>
    </lineage>
</organism>
<evidence type="ECO:0000259" key="12">
    <source>
        <dbReference type="PROSITE" id="PS51094"/>
    </source>
</evidence>
<evidence type="ECO:0000256" key="4">
    <source>
        <dbReference type="ARBA" id="ARBA00022553"/>
    </source>
</evidence>
<accession>A0ABT9Y633</accession>
<evidence type="ECO:0000256" key="10">
    <source>
        <dbReference type="ARBA" id="ARBA00030956"/>
    </source>
</evidence>
<dbReference type="InterPro" id="IPR050893">
    <property type="entry name" value="Sugar_PTS"/>
</dbReference>
<dbReference type="EMBL" id="JAUSUE010000003">
    <property type="protein sequence ID" value="MDQ0202980.1"/>
    <property type="molecule type" value="Genomic_DNA"/>
</dbReference>
<dbReference type="Pfam" id="PF00359">
    <property type="entry name" value="PTS_EIIA_2"/>
    <property type="match status" value="1"/>
</dbReference>
<keyword evidence="3" id="KW-0813">Transport</keyword>
<dbReference type="PANTHER" id="PTHR30181">
    <property type="entry name" value="MANNITOL PERMEASE IIC COMPONENT"/>
    <property type="match status" value="1"/>
</dbReference>
<keyword evidence="6" id="KW-0808">Transferase</keyword>
<evidence type="ECO:0000256" key="5">
    <source>
        <dbReference type="ARBA" id="ARBA00022597"/>
    </source>
</evidence>
<gene>
    <name evidence="13" type="ORF">J2S01_000676</name>
</gene>
<evidence type="ECO:0000256" key="8">
    <source>
        <dbReference type="ARBA" id="ARBA00022777"/>
    </source>
</evidence>
<keyword evidence="7" id="KW-0598">Phosphotransferase system</keyword>
<evidence type="ECO:0000256" key="3">
    <source>
        <dbReference type="ARBA" id="ARBA00022448"/>
    </source>
</evidence>
<sequence>MADKEKSAVNISTFMGIESVDIMAAVAKAGNYLAAGGFVEQEYVASMIRREKLRSTYIGRGIAISHGMPGSEIFIQKTGICVLQFPKGLQYGGGMVYLLIGLAINPEEDDVFFSKLSDILEDKVLLNKLFVTEDKKFFHDVFNQN</sequence>
<dbReference type="RefSeq" id="WP_307222949.1">
    <property type="nucleotide sequence ID" value="NZ_CP116940.1"/>
</dbReference>
<keyword evidence="14" id="KW-1185">Reference proteome</keyword>
<evidence type="ECO:0000256" key="1">
    <source>
        <dbReference type="ARBA" id="ARBA00002434"/>
    </source>
</evidence>
<keyword evidence="5" id="KW-0762">Sugar transport</keyword>
<dbReference type="Gene3D" id="3.40.930.10">
    <property type="entry name" value="Mannitol-specific EII, Chain A"/>
    <property type="match status" value="1"/>
</dbReference>
<name>A0ABT9Y633_9FIRM</name>
<keyword evidence="4" id="KW-0597">Phosphoprotein</keyword>
<reference evidence="13 14" key="1">
    <citation type="submission" date="2023-07" db="EMBL/GenBank/DDBJ databases">
        <title>Genomic Encyclopedia of Type Strains, Phase IV (KMG-IV): sequencing the most valuable type-strain genomes for metagenomic binning, comparative biology and taxonomic classification.</title>
        <authorList>
            <person name="Goeker M."/>
        </authorList>
    </citation>
    <scope>NUCLEOTIDE SEQUENCE [LARGE SCALE GENOMIC DNA]</scope>
    <source>
        <strain evidence="13 14">DSM 16980</strain>
    </source>
</reference>
<evidence type="ECO:0000256" key="2">
    <source>
        <dbReference type="ARBA" id="ARBA00014783"/>
    </source>
</evidence>
<comment type="caution">
    <text evidence="13">The sequence shown here is derived from an EMBL/GenBank/DDBJ whole genome shotgun (WGS) entry which is preliminary data.</text>
</comment>
<dbReference type="InterPro" id="IPR002178">
    <property type="entry name" value="PTS_EIIA_type-2_dom"/>
</dbReference>
<evidence type="ECO:0000256" key="11">
    <source>
        <dbReference type="ARBA" id="ARBA00030962"/>
    </source>
</evidence>
<proteinExistence type="predicted"/>
<dbReference type="PANTHER" id="PTHR30181:SF2">
    <property type="entry name" value="PTS SYSTEM MANNITOL-SPECIFIC EIICBA COMPONENT"/>
    <property type="match status" value="1"/>
</dbReference>